<feature type="transmembrane region" description="Helical" evidence="9">
    <location>
        <begin position="760"/>
        <end position="781"/>
    </location>
</feature>
<dbReference type="FunFam" id="3.40.50.300:FF:000163">
    <property type="entry name" value="Multidrug resistance-associated protein member 4"/>
    <property type="match status" value="1"/>
</dbReference>
<dbReference type="PANTHER" id="PTHR24223">
    <property type="entry name" value="ATP-BINDING CASSETTE SUB-FAMILY C"/>
    <property type="match status" value="1"/>
</dbReference>
<dbReference type="InterPro" id="IPR017871">
    <property type="entry name" value="ABC_transporter-like_CS"/>
</dbReference>
<dbReference type="OrthoDB" id="6500128at2759"/>
<dbReference type="GO" id="GO:0016020">
    <property type="term" value="C:membrane"/>
    <property type="evidence" value="ECO:0007669"/>
    <property type="project" value="UniProtKB-SubCell"/>
</dbReference>
<dbReference type="SUPFAM" id="SSF52540">
    <property type="entry name" value="P-loop containing nucleoside triphosphate hydrolases"/>
    <property type="match status" value="2"/>
</dbReference>
<dbReference type="CDD" id="cd03244">
    <property type="entry name" value="ABCC_MRP_domain2"/>
    <property type="match status" value="1"/>
</dbReference>
<dbReference type="PROSITE" id="PS50893">
    <property type="entry name" value="ABC_TRANSPORTER_2"/>
    <property type="match status" value="2"/>
</dbReference>
<reference evidence="12" key="2">
    <citation type="journal article" name="Mar. Pollut. Bull.">
        <title>The genome of the European estuarine calanoid copepod Eurytemora affinis: Potential use in molecular ecotoxicology.</title>
        <authorList>
            <person name="Choi B.S."/>
            <person name="Kim D.H."/>
            <person name="Kim M.S."/>
            <person name="Park J.C."/>
            <person name="Lee Y.H."/>
            <person name="Kim H.J."/>
            <person name="Jeong C.B."/>
            <person name="Hagiwara A."/>
            <person name="Souissi S."/>
            <person name="Lee J.S."/>
        </authorList>
    </citation>
    <scope>NUCLEOTIDE SEQUENCE</scope>
</reference>
<dbReference type="GO" id="GO:0005524">
    <property type="term" value="F:ATP binding"/>
    <property type="evidence" value="ECO:0007669"/>
    <property type="project" value="UniProtKB-KW"/>
</dbReference>
<feature type="transmembrane region" description="Helical" evidence="9">
    <location>
        <begin position="366"/>
        <end position="384"/>
    </location>
</feature>
<evidence type="ECO:0000256" key="8">
    <source>
        <dbReference type="ARBA" id="ARBA00023136"/>
    </source>
</evidence>
<dbReference type="SMART" id="SM00382">
    <property type="entry name" value="AAA"/>
    <property type="match status" value="2"/>
</dbReference>
<feature type="domain" description="ABC transmembrane type-1" evidence="11">
    <location>
        <begin position="768"/>
        <end position="1082"/>
    </location>
</feature>
<evidence type="ECO:0000256" key="4">
    <source>
        <dbReference type="ARBA" id="ARBA00022692"/>
    </source>
</evidence>
<feature type="transmembrane region" description="Helical" evidence="9">
    <location>
        <begin position="140"/>
        <end position="162"/>
    </location>
</feature>
<organism evidence="12">
    <name type="scientific">Eurytemora affinis</name>
    <name type="common">Copepod</name>
    <name type="synonym">Temora affinis</name>
    <dbReference type="NCBI Taxonomy" id="88015"/>
    <lineage>
        <taxon>Eukaryota</taxon>
        <taxon>Metazoa</taxon>
        <taxon>Ecdysozoa</taxon>
        <taxon>Arthropoda</taxon>
        <taxon>Crustacea</taxon>
        <taxon>Multicrustacea</taxon>
        <taxon>Hexanauplia</taxon>
        <taxon>Copepoda</taxon>
        <taxon>Calanoida</taxon>
        <taxon>Temoridae</taxon>
        <taxon>Eurytemora</taxon>
    </lineage>
</organism>
<dbReference type="CDD" id="cd03250">
    <property type="entry name" value="ABCC_MRP_domain1"/>
    <property type="match status" value="1"/>
</dbReference>
<feature type="transmembrane region" description="Helical" evidence="9">
    <location>
        <begin position="241"/>
        <end position="259"/>
    </location>
</feature>
<dbReference type="InterPro" id="IPR050173">
    <property type="entry name" value="ABC_transporter_C-like"/>
</dbReference>
<dbReference type="Pfam" id="PF00664">
    <property type="entry name" value="ABC_membrane"/>
    <property type="match status" value="2"/>
</dbReference>
<evidence type="ECO:0000256" key="6">
    <source>
        <dbReference type="ARBA" id="ARBA00022840"/>
    </source>
</evidence>
<comment type="subcellular location">
    <subcellularLocation>
        <location evidence="1">Membrane</location>
        <topology evidence="1">Multi-pass membrane protein</topology>
    </subcellularLocation>
</comment>
<dbReference type="PROSITE" id="PS50929">
    <property type="entry name" value="ABC_TM1F"/>
    <property type="match status" value="2"/>
</dbReference>
<dbReference type="InterPro" id="IPR027417">
    <property type="entry name" value="P-loop_NTPase"/>
</dbReference>
<feature type="domain" description="ABC transporter" evidence="10">
    <location>
        <begin position="418"/>
        <end position="641"/>
    </location>
</feature>
<dbReference type="FunFam" id="3.40.50.300:FF:000482">
    <property type="entry name" value="Multidrug resistance-associated protein member 4"/>
    <property type="match status" value="1"/>
</dbReference>
<dbReference type="Gene3D" id="1.20.1560.10">
    <property type="entry name" value="ABC transporter type 1, transmembrane domain"/>
    <property type="match status" value="2"/>
</dbReference>
<evidence type="ECO:0000259" key="10">
    <source>
        <dbReference type="PROSITE" id="PS50893"/>
    </source>
</evidence>
<dbReference type="InterPro" id="IPR011527">
    <property type="entry name" value="ABC1_TM_dom"/>
</dbReference>
<dbReference type="FunFam" id="1.20.1560.10:FF:000026">
    <property type="entry name" value="Multidrug resistance-associated protein lethal(2)03659"/>
    <property type="match status" value="1"/>
</dbReference>
<dbReference type="PANTHER" id="PTHR24223:SF456">
    <property type="entry name" value="MULTIDRUG RESISTANCE-ASSOCIATED PROTEIN LETHAL(2)03659"/>
    <property type="match status" value="1"/>
</dbReference>
<feature type="transmembrane region" description="Helical" evidence="9">
    <location>
        <begin position="842"/>
        <end position="868"/>
    </location>
</feature>
<accession>A0A8B0MFS8</accession>
<evidence type="ECO:0000256" key="1">
    <source>
        <dbReference type="ARBA" id="ARBA00004141"/>
    </source>
</evidence>
<proteinExistence type="evidence at transcript level"/>
<dbReference type="GO" id="GO:0140359">
    <property type="term" value="F:ABC-type transporter activity"/>
    <property type="evidence" value="ECO:0007669"/>
    <property type="project" value="InterPro"/>
</dbReference>
<keyword evidence="4 9" id="KW-0812">Transmembrane</keyword>
<comment type="similarity">
    <text evidence="2">Belongs to the ABC transporter superfamily. ABCC family. Conjugate transporter (TC 3.A.1.208) subfamily.</text>
</comment>
<evidence type="ECO:0000256" key="3">
    <source>
        <dbReference type="ARBA" id="ARBA00022448"/>
    </source>
</evidence>
<evidence type="ECO:0000313" key="12">
    <source>
        <dbReference type="EMBL" id="QTW43711.1"/>
    </source>
</evidence>
<feature type="transmembrane region" description="Helical" evidence="9">
    <location>
        <begin position="941"/>
        <end position="959"/>
    </location>
</feature>
<dbReference type="InterPro" id="IPR030240">
    <property type="entry name" value="ABCC4_TMD1"/>
</dbReference>
<dbReference type="CDD" id="cd18593">
    <property type="entry name" value="ABC_6TM_MRP4_D1_like"/>
    <property type="match status" value="1"/>
</dbReference>
<keyword evidence="6" id="KW-0067">ATP-binding</keyword>
<evidence type="ECO:0000256" key="9">
    <source>
        <dbReference type="SAM" id="Phobius"/>
    </source>
</evidence>
<dbReference type="Gene3D" id="3.40.50.300">
    <property type="entry name" value="P-loop containing nucleotide triphosphate hydrolases"/>
    <property type="match status" value="2"/>
</dbReference>
<dbReference type="SUPFAM" id="SSF90123">
    <property type="entry name" value="ABC transporter transmembrane region"/>
    <property type="match status" value="2"/>
</dbReference>
<reference evidence="12" key="1">
    <citation type="submission" date="2020-10" db="EMBL/GenBank/DDBJ databases">
        <authorList>
            <person name="Kim D.-H."/>
        </authorList>
    </citation>
    <scope>NUCLEOTIDE SEQUENCE</scope>
</reference>
<feature type="transmembrane region" description="Helical" evidence="9">
    <location>
        <begin position="326"/>
        <end position="346"/>
    </location>
</feature>
<keyword evidence="3" id="KW-0813">Transport</keyword>
<evidence type="ECO:0000259" key="11">
    <source>
        <dbReference type="PROSITE" id="PS50929"/>
    </source>
</evidence>
<dbReference type="InterPro" id="IPR003439">
    <property type="entry name" value="ABC_transporter-like_ATP-bd"/>
</dbReference>
<keyword evidence="8 9" id="KW-0472">Membrane</keyword>
<name>A0A8B0MFS8_EURAF</name>
<dbReference type="Pfam" id="PF00005">
    <property type="entry name" value="ABC_tran"/>
    <property type="match status" value="2"/>
</dbReference>
<dbReference type="EMBL" id="MW149411">
    <property type="protein sequence ID" value="QTW43711.1"/>
    <property type="molecule type" value="mRNA"/>
</dbReference>
<dbReference type="PROSITE" id="PS00211">
    <property type="entry name" value="ABC_TRANSPORTER_1"/>
    <property type="match status" value="2"/>
</dbReference>
<feature type="transmembrane region" description="Helical" evidence="9">
    <location>
        <begin position="214"/>
        <end position="235"/>
    </location>
</feature>
<evidence type="ECO:0000256" key="2">
    <source>
        <dbReference type="ARBA" id="ARBA00009726"/>
    </source>
</evidence>
<dbReference type="FunFam" id="1.20.1560.10:FF:000014">
    <property type="entry name" value="Multidrug resistance-associated protein member 4"/>
    <property type="match status" value="1"/>
</dbReference>
<dbReference type="InterPro" id="IPR036640">
    <property type="entry name" value="ABC1_TM_sf"/>
</dbReference>
<evidence type="ECO:0000256" key="5">
    <source>
        <dbReference type="ARBA" id="ARBA00022741"/>
    </source>
</evidence>
<feature type="transmembrane region" description="Helical" evidence="9">
    <location>
        <begin position="1025"/>
        <end position="1046"/>
    </location>
</feature>
<feature type="domain" description="ABC transmembrane type-1" evidence="11">
    <location>
        <begin position="112"/>
        <end position="376"/>
    </location>
</feature>
<sequence>MMNKEEGVKQPKNPREQANIFSIAFFWWLNPLLGLGYKKDLDIEDIFENLKSDGSDELGERLQREWDKELEKAYCMKEKGEEYTPSLFKALLRQVGPFYAFLGIFTFIEECLLRIFQPLFMGWMMQYFAPGSNMSLEEAYFYGAGVIAMSALYTFTHHPYFFGVMHTGMRIRIAACCLVYRKALKLSNSAMGKTTVGQMVNLLSNDVNRFDTTVLFFHYLWAGPLQLLIITVLLWQKIGASSLSGTILLILFVPIQTWVGKKFAQLRVMTAARTDKRIRLMNEIVNGVKAIKMYTWEQSFTKMAEEARKEEIDVIRHTSYYRAFNFSFFFTASRFILLSTFLVYGFTGQILTAENAFICLSLYNTVRLSMTLFFPFAISSFGEAKVSVSRIRDFLLMEERATGNTSRSIHARDSKVSVEISGVSGKWNKDETENTLSEIYFKIRPGQLVAVIGPVGSGKSSLLQAILGELPILCGSIDIHGEISFSPQEPWVFSGSVEDNILFGKPYNKSRYLSVIKACALEHDLAQWSHGDKTLVGEKGVALSGGQKARVTLARAVYRDADCYLLDDPLSAVDAHVGKHLFQKCIRGYLKDSAVILVTHQLQYLKDADLIVVLKQGKIQETGTFQHLAKNGLDFSAFLTLEEEEEIEEEEDIFSEEDILLLKGRDPGRNRSIISDQFTSDTRNQFEQEKPDIKGFCRPKTLTRARTLSVGSDISQISNIREEIDSLCRDYEDAGKPVAIKEDRSVGTVKGGLYIAYIKSGGNCCTVIFILFVNLLCQGLYSGSDIWISYWTSVEEEELLIEQEELPAPILSNITFPRINMSVNYEEEWANPNNYNSHYFNLGIYAALVGALVIASMIRTVHFFVVCMRASVNLHNSMFSRVVQAQCRFFDVNPVGRILNRFSKDVGSMDELLPPAFFDAFTIFLNILGIMAVIFAVRPWVILPTLLLGIIFILLRRFYMRSARDIKRIEGISRSPVFSHLSNSLNGLTSIRAFNAEDMLRTEFDRLQDIHTSAWFAFISGTRWFGVWLDWIVVIYLACVVFSFLVLGGDLVGGDVGLAISSCITLTGMLQWGVRQSAEVENLMTSVERVMEYSRLEQEAPATIIETKPPKSWPSRGVIEFKDVKLRYAETEPMVLKGIDFKTNNAEKIGIVGRTGAGKSSIITALFRLAEPTGSIYIDGVDVLKIGLKDLRSKISIIPQDPLLFTGSLRRNLDPFNEFSDDMIWKVLKEVHMSEPVSELKHGIETEMSEGGTNFSLGQRQLVCLARASLRHNPVLVLDEATANVDPRTDQFIQEQIRTRFRECTVLTIAHRLNTIMDSDRILVLGDGKIVEFDTPYNLLCKVDGVLAELAEQTGEDNLRKLKEIAAISNMKDHSDIRED</sequence>
<dbReference type="GO" id="GO:0016887">
    <property type="term" value="F:ATP hydrolysis activity"/>
    <property type="evidence" value="ECO:0007669"/>
    <property type="project" value="InterPro"/>
</dbReference>
<evidence type="ECO:0000256" key="7">
    <source>
        <dbReference type="ARBA" id="ARBA00022989"/>
    </source>
</evidence>
<feature type="transmembrane region" description="Helical" evidence="9">
    <location>
        <begin position="98"/>
        <end position="120"/>
    </location>
</feature>
<feature type="domain" description="ABC transporter" evidence="10">
    <location>
        <begin position="1119"/>
        <end position="1352"/>
    </location>
</feature>
<keyword evidence="7 9" id="KW-1133">Transmembrane helix</keyword>
<keyword evidence="5" id="KW-0547">Nucleotide-binding</keyword>
<dbReference type="InterPro" id="IPR003593">
    <property type="entry name" value="AAA+_ATPase"/>
</dbReference>
<protein>
    <submittedName>
        <fullName evidence="12">ABCC4</fullName>
    </submittedName>
</protein>
<feature type="transmembrane region" description="Helical" evidence="9">
    <location>
        <begin position="916"/>
        <end position="935"/>
    </location>
</feature>